<name>A0A9Q3EAH5_9BASI</name>
<keyword evidence="2" id="KW-0732">Signal</keyword>
<proteinExistence type="predicted"/>
<gene>
    <name evidence="3" type="ORF">O181_057399</name>
</gene>
<feature type="signal peptide" evidence="2">
    <location>
        <begin position="1"/>
        <end position="27"/>
    </location>
</feature>
<organism evidence="3 4">
    <name type="scientific">Austropuccinia psidii MF-1</name>
    <dbReference type="NCBI Taxonomy" id="1389203"/>
    <lineage>
        <taxon>Eukaryota</taxon>
        <taxon>Fungi</taxon>
        <taxon>Dikarya</taxon>
        <taxon>Basidiomycota</taxon>
        <taxon>Pucciniomycotina</taxon>
        <taxon>Pucciniomycetes</taxon>
        <taxon>Pucciniales</taxon>
        <taxon>Sphaerophragmiaceae</taxon>
        <taxon>Austropuccinia</taxon>
    </lineage>
</organism>
<dbReference type="AlphaFoldDB" id="A0A9Q3EAH5"/>
<evidence type="ECO:0000313" key="3">
    <source>
        <dbReference type="EMBL" id="MBW0517684.1"/>
    </source>
</evidence>
<evidence type="ECO:0000256" key="2">
    <source>
        <dbReference type="SAM" id="SignalP"/>
    </source>
</evidence>
<dbReference type="EMBL" id="AVOT02026111">
    <property type="protein sequence ID" value="MBW0517684.1"/>
    <property type="molecule type" value="Genomic_DNA"/>
</dbReference>
<evidence type="ECO:0000256" key="1">
    <source>
        <dbReference type="SAM" id="MobiDB-lite"/>
    </source>
</evidence>
<evidence type="ECO:0000313" key="4">
    <source>
        <dbReference type="Proteomes" id="UP000765509"/>
    </source>
</evidence>
<accession>A0A9Q3EAH5</accession>
<reference evidence="3" key="1">
    <citation type="submission" date="2021-03" db="EMBL/GenBank/DDBJ databases">
        <title>Draft genome sequence of rust myrtle Austropuccinia psidii MF-1, a brazilian biotype.</title>
        <authorList>
            <person name="Quecine M.C."/>
            <person name="Pachon D.M.R."/>
            <person name="Bonatelli M.L."/>
            <person name="Correr F.H."/>
            <person name="Franceschini L.M."/>
            <person name="Leite T.F."/>
            <person name="Margarido G.R.A."/>
            <person name="Almeida C.A."/>
            <person name="Ferrarezi J.A."/>
            <person name="Labate C.A."/>
        </authorList>
    </citation>
    <scope>NUCLEOTIDE SEQUENCE</scope>
    <source>
        <strain evidence="3">MF-1</strain>
    </source>
</reference>
<sequence>MRFTSKTNFISLWVLFLVIVASQSAQAHPPLQRRLLVLAKNRDKLQEKRNSPQQRRATLEENTHQDIVEDPNCLHLNLSSACLQRY</sequence>
<feature type="chain" id="PRO_5040367200" evidence="2">
    <location>
        <begin position="28"/>
        <end position="86"/>
    </location>
</feature>
<protein>
    <submittedName>
        <fullName evidence="3">Uncharacterized protein</fullName>
    </submittedName>
</protein>
<feature type="region of interest" description="Disordered" evidence="1">
    <location>
        <begin position="44"/>
        <end position="63"/>
    </location>
</feature>
<dbReference type="Proteomes" id="UP000765509">
    <property type="component" value="Unassembled WGS sequence"/>
</dbReference>
<keyword evidence="4" id="KW-1185">Reference proteome</keyword>
<comment type="caution">
    <text evidence="3">The sequence shown here is derived from an EMBL/GenBank/DDBJ whole genome shotgun (WGS) entry which is preliminary data.</text>
</comment>